<feature type="compositionally biased region" description="Basic and acidic residues" evidence="1">
    <location>
        <begin position="205"/>
        <end position="267"/>
    </location>
</feature>
<evidence type="ECO:0000256" key="1">
    <source>
        <dbReference type="SAM" id="MobiDB-lite"/>
    </source>
</evidence>
<evidence type="ECO:0000256" key="2">
    <source>
        <dbReference type="SAM" id="Phobius"/>
    </source>
</evidence>
<feature type="transmembrane region" description="Helical" evidence="2">
    <location>
        <begin position="12"/>
        <end position="36"/>
    </location>
</feature>
<proteinExistence type="predicted"/>
<organism evidence="3 4">
    <name type="scientific">Cylicocyclus nassatus</name>
    <name type="common">Nematode worm</name>
    <dbReference type="NCBI Taxonomy" id="53992"/>
    <lineage>
        <taxon>Eukaryota</taxon>
        <taxon>Metazoa</taxon>
        <taxon>Ecdysozoa</taxon>
        <taxon>Nematoda</taxon>
        <taxon>Chromadorea</taxon>
        <taxon>Rhabditida</taxon>
        <taxon>Rhabditina</taxon>
        <taxon>Rhabditomorpha</taxon>
        <taxon>Strongyloidea</taxon>
        <taxon>Strongylidae</taxon>
        <taxon>Cylicocyclus</taxon>
    </lineage>
</organism>
<accession>A0AA36H2F6</accession>
<name>A0AA36H2F6_CYLNA</name>
<reference evidence="3" key="1">
    <citation type="submission" date="2023-07" db="EMBL/GenBank/DDBJ databases">
        <authorList>
            <consortium name="CYATHOMIX"/>
        </authorList>
    </citation>
    <scope>NUCLEOTIDE SEQUENCE</scope>
    <source>
        <strain evidence="3">N/A</strain>
    </source>
</reference>
<keyword evidence="4" id="KW-1185">Reference proteome</keyword>
<dbReference type="Proteomes" id="UP001176961">
    <property type="component" value="Unassembled WGS sequence"/>
</dbReference>
<gene>
    <name evidence="3" type="ORF">CYNAS_LOCUS14518</name>
</gene>
<keyword evidence="2" id="KW-0812">Transmembrane</keyword>
<keyword evidence="2" id="KW-1133">Transmembrane helix</keyword>
<feature type="compositionally biased region" description="Basic and acidic residues" evidence="1">
    <location>
        <begin position="106"/>
        <end position="192"/>
    </location>
</feature>
<evidence type="ECO:0000313" key="4">
    <source>
        <dbReference type="Proteomes" id="UP001176961"/>
    </source>
</evidence>
<keyword evidence="2" id="KW-0472">Membrane</keyword>
<protein>
    <submittedName>
        <fullName evidence="3">Uncharacterized protein</fullName>
    </submittedName>
</protein>
<dbReference type="AlphaFoldDB" id="A0AA36H2F6"/>
<dbReference type="EMBL" id="CATQJL010000305">
    <property type="protein sequence ID" value="CAJ0602535.1"/>
    <property type="molecule type" value="Genomic_DNA"/>
</dbReference>
<feature type="region of interest" description="Disordered" evidence="1">
    <location>
        <begin position="84"/>
        <end position="301"/>
    </location>
</feature>
<sequence>MTSQLVLFNENLHYITTLLSLYALQLLGLVITTHLLEQCGRLRRRKDKQKNEKTGKTEKMKDQAAENVQFWEFCTARIRQLNFPKRSPTPASLPSGGGVAAASKSARKDLDKAKEEEKRNEKGDTKKEQEKKEVVKKDEKEKEEKISEDKKSDKEEELREEKKFIENLKPKQIKRNEKEERIAQGKEVRNKGDYPTFNDVESDWDSAKDAKEKGEKEDEKKEQQNAAEPHEEKKEEKAEEKEGGQKKEEIKDEGKKAEGAKEEKKGEVPATKPTQSGSPYNGKDAQKNVAANPPKKDAPAK</sequence>
<comment type="caution">
    <text evidence="3">The sequence shown here is derived from an EMBL/GenBank/DDBJ whole genome shotgun (WGS) entry which is preliminary data.</text>
</comment>
<evidence type="ECO:0000313" key="3">
    <source>
        <dbReference type="EMBL" id="CAJ0602535.1"/>
    </source>
</evidence>